<reference evidence="1" key="2">
    <citation type="journal article" date="2015" name="Fish Shellfish Immunol.">
        <title>Early steps in the European eel (Anguilla anguilla)-Vibrio vulnificus interaction in the gills: Role of the RtxA13 toxin.</title>
        <authorList>
            <person name="Callol A."/>
            <person name="Pajuelo D."/>
            <person name="Ebbesson L."/>
            <person name="Teles M."/>
            <person name="MacKenzie S."/>
            <person name="Amaro C."/>
        </authorList>
    </citation>
    <scope>NUCLEOTIDE SEQUENCE</scope>
</reference>
<reference evidence="1" key="1">
    <citation type="submission" date="2014-11" db="EMBL/GenBank/DDBJ databases">
        <authorList>
            <person name="Amaro Gonzalez C."/>
        </authorList>
    </citation>
    <scope>NUCLEOTIDE SEQUENCE</scope>
</reference>
<dbReference type="AlphaFoldDB" id="A0A0E9PSK0"/>
<protein>
    <submittedName>
        <fullName evidence="1">Uncharacterized protein</fullName>
    </submittedName>
</protein>
<evidence type="ECO:0000313" key="1">
    <source>
        <dbReference type="EMBL" id="JAH07237.1"/>
    </source>
</evidence>
<accession>A0A0E9PSK0</accession>
<organism evidence="1">
    <name type="scientific">Anguilla anguilla</name>
    <name type="common">European freshwater eel</name>
    <name type="synonym">Muraena anguilla</name>
    <dbReference type="NCBI Taxonomy" id="7936"/>
    <lineage>
        <taxon>Eukaryota</taxon>
        <taxon>Metazoa</taxon>
        <taxon>Chordata</taxon>
        <taxon>Craniata</taxon>
        <taxon>Vertebrata</taxon>
        <taxon>Euteleostomi</taxon>
        <taxon>Actinopterygii</taxon>
        <taxon>Neopterygii</taxon>
        <taxon>Teleostei</taxon>
        <taxon>Anguilliformes</taxon>
        <taxon>Anguillidae</taxon>
        <taxon>Anguilla</taxon>
    </lineage>
</organism>
<dbReference type="EMBL" id="GBXM01101340">
    <property type="protein sequence ID" value="JAH07237.1"/>
    <property type="molecule type" value="Transcribed_RNA"/>
</dbReference>
<proteinExistence type="predicted"/>
<sequence length="17" mass="1939">MLLLITWFTLESTVTGN</sequence>
<name>A0A0E9PSK0_ANGAN</name>